<sequence>MTFTYVPPVPAEQIRQLPTRDVALLLLQHLTDSNSRHLQFGGLVNSARQAFQSEPDEDALLDGLADAWTWLESRALLSRDHTQSDAFRRVSREGKELAEDPAGIVQFEARERLSGPLHPHLEGTVRTTFNLGDYELACFGAMKAVEVAVRDASGLDNSLVGVKLMRAAFQPHQNGKAGGVLADAGAEGGEQEAASALFAGAMGAYKNPSSHRTIDFDDPIEAAEIIQFADLLLRQVERAKRRQSGKSQ</sequence>
<dbReference type="InterPro" id="IPR012654">
    <property type="entry name" value="CHP02391"/>
</dbReference>
<organism evidence="2 3">
    <name type="scientific">Streptomyces caniferus</name>
    <dbReference type="NCBI Taxonomy" id="285557"/>
    <lineage>
        <taxon>Bacteria</taxon>
        <taxon>Bacillati</taxon>
        <taxon>Actinomycetota</taxon>
        <taxon>Actinomycetes</taxon>
        <taxon>Kitasatosporales</taxon>
        <taxon>Streptomycetaceae</taxon>
        <taxon>Streptomyces</taxon>
    </lineage>
</organism>
<dbReference type="Proteomes" id="UP001432292">
    <property type="component" value="Chromosome"/>
</dbReference>
<name>A0ABZ1VM63_9ACTN</name>
<dbReference type="NCBIfam" id="TIGR02391">
    <property type="entry name" value="hypoth_ymh"/>
    <property type="match status" value="1"/>
</dbReference>
<reference evidence="2" key="1">
    <citation type="submission" date="2022-10" db="EMBL/GenBank/DDBJ databases">
        <title>The complete genomes of actinobacterial strains from the NBC collection.</title>
        <authorList>
            <person name="Joergensen T.S."/>
            <person name="Alvarez Arevalo M."/>
            <person name="Sterndorff E.B."/>
            <person name="Faurdal D."/>
            <person name="Vuksanovic O."/>
            <person name="Mourched A.-S."/>
            <person name="Charusanti P."/>
            <person name="Shaw S."/>
            <person name="Blin K."/>
            <person name="Weber T."/>
        </authorList>
    </citation>
    <scope>NUCLEOTIDE SEQUENCE</scope>
    <source>
        <strain evidence="2">NBC_01256</strain>
    </source>
</reference>
<dbReference type="RefSeq" id="WP_329128292.1">
    <property type="nucleotide sequence ID" value="NZ_CP108473.1"/>
</dbReference>
<dbReference type="EMBL" id="CP108473">
    <property type="protein sequence ID" value="WUS24394.1"/>
    <property type="molecule type" value="Genomic_DNA"/>
</dbReference>
<feature type="domain" description="Conserved hypothetical protein CHP02391" evidence="1">
    <location>
        <begin position="117"/>
        <end position="236"/>
    </location>
</feature>
<gene>
    <name evidence="2" type="ORF">OG727_20085</name>
</gene>
<evidence type="ECO:0000313" key="2">
    <source>
        <dbReference type="EMBL" id="WUS24394.1"/>
    </source>
</evidence>
<accession>A0ABZ1VM63</accession>
<evidence type="ECO:0000313" key="3">
    <source>
        <dbReference type="Proteomes" id="UP001432292"/>
    </source>
</evidence>
<keyword evidence="3" id="KW-1185">Reference proteome</keyword>
<evidence type="ECO:0000259" key="1">
    <source>
        <dbReference type="Pfam" id="PF09509"/>
    </source>
</evidence>
<dbReference type="Pfam" id="PF09509">
    <property type="entry name" value="Hypoth_Ymh"/>
    <property type="match status" value="1"/>
</dbReference>
<protein>
    <submittedName>
        <fullName evidence="2">TIGR02391 family protein</fullName>
    </submittedName>
</protein>
<proteinExistence type="predicted"/>